<name>A0ABV0QC76_9TELE</name>
<reference evidence="1 2" key="1">
    <citation type="submission" date="2021-06" db="EMBL/GenBank/DDBJ databases">
        <authorList>
            <person name="Palmer J.M."/>
        </authorList>
    </citation>
    <scope>NUCLEOTIDE SEQUENCE [LARGE SCALE GENOMIC DNA]</scope>
    <source>
        <strain evidence="1 2">XC_2019</strain>
        <tissue evidence="1">Muscle</tissue>
    </source>
</reference>
<protein>
    <submittedName>
        <fullName evidence="1">Uncharacterized protein</fullName>
    </submittedName>
</protein>
<evidence type="ECO:0000313" key="2">
    <source>
        <dbReference type="Proteomes" id="UP001434883"/>
    </source>
</evidence>
<keyword evidence="2" id="KW-1185">Reference proteome</keyword>
<gene>
    <name evidence="1" type="ORF">XENOCAPTIV_023244</name>
</gene>
<sequence length="102" mass="11166">ILNQIKASSERKPVLALYLRFTPCSQQNYARLPPSVMYQGSSSNFAAVVSSLSESCRGGSFLVLQVQTCCGVKVGGSCALRLALKMINVKNRDGYYCYCVQE</sequence>
<proteinExistence type="predicted"/>
<accession>A0ABV0QC76</accession>
<comment type="caution">
    <text evidence="1">The sequence shown here is derived from an EMBL/GenBank/DDBJ whole genome shotgun (WGS) entry which is preliminary data.</text>
</comment>
<feature type="non-terminal residue" evidence="1">
    <location>
        <position position="1"/>
    </location>
</feature>
<dbReference type="Proteomes" id="UP001434883">
    <property type="component" value="Unassembled WGS sequence"/>
</dbReference>
<dbReference type="EMBL" id="JAHRIN010005282">
    <property type="protein sequence ID" value="MEQ2193078.1"/>
    <property type="molecule type" value="Genomic_DNA"/>
</dbReference>
<organism evidence="1 2">
    <name type="scientific">Xenoophorus captivus</name>
    <dbReference type="NCBI Taxonomy" id="1517983"/>
    <lineage>
        <taxon>Eukaryota</taxon>
        <taxon>Metazoa</taxon>
        <taxon>Chordata</taxon>
        <taxon>Craniata</taxon>
        <taxon>Vertebrata</taxon>
        <taxon>Euteleostomi</taxon>
        <taxon>Actinopterygii</taxon>
        <taxon>Neopterygii</taxon>
        <taxon>Teleostei</taxon>
        <taxon>Neoteleostei</taxon>
        <taxon>Acanthomorphata</taxon>
        <taxon>Ovalentaria</taxon>
        <taxon>Atherinomorphae</taxon>
        <taxon>Cyprinodontiformes</taxon>
        <taxon>Goodeidae</taxon>
        <taxon>Xenoophorus</taxon>
    </lineage>
</organism>
<evidence type="ECO:0000313" key="1">
    <source>
        <dbReference type="EMBL" id="MEQ2193078.1"/>
    </source>
</evidence>